<feature type="active site" description="Nucleophile" evidence="4">
    <location>
        <position position="44"/>
    </location>
</feature>
<sequence>MGLPEQKNIGLVLSGGGIRGMAHIGVLKAMQERGIEAHEVAGSSVGALVGALYANGNSTEEMLQFFKDTPLFQYNFFAIGKPGLLNTAKFGSAFGALLSSDSFEALSKPLHVVATDLMSGKEKVFNKGALILPLLASAALSPVFSPVEVNGVLYADGGIMNNFPKEYLQSNCDFFIGSNVSINSELGKKDLNNSFQLMGRITGLMIYASCREKIASCDILIAPQELEKIGILDKKGIDKAFTIGYDKASFTFDKMMG</sequence>
<keyword evidence="2 4" id="KW-0442">Lipid degradation</keyword>
<feature type="active site" description="Proton acceptor" evidence="4">
    <location>
        <position position="156"/>
    </location>
</feature>
<organism evidence="6 7">
    <name type="scientific">Croceitalea dokdonensis DOKDO 023</name>
    <dbReference type="NCBI Taxonomy" id="1300341"/>
    <lineage>
        <taxon>Bacteria</taxon>
        <taxon>Pseudomonadati</taxon>
        <taxon>Bacteroidota</taxon>
        <taxon>Flavobacteriia</taxon>
        <taxon>Flavobacteriales</taxon>
        <taxon>Flavobacteriaceae</taxon>
        <taxon>Croceitalea</taxon>
    </lineage>
</organism>
<keyword evidence="7" id="KW-1185">Reference proteome</keyword>
<evidence type="ECO:0000313" key="7">
    <source>
        <dbReference type="Proteomes" id="UP000050280"/>
    </source>
</evidence>
<evidence type="ECO:0000256" key="4">
    <source>
        <dbReference type="PROSITE-ProRule" id="PRU01161"/>
    </source>
</evidence>
<dbReference type="InterPro" id="IPR002641">
    <property type="entry name" value="PNPLA_dom"/>
</dbReference>
<reference evidence="6 7" key="1">
    <citation type="submission" date="2015-09" db="EMBL/GenBank/DDBJ databases">
        <title>Genome sequence of the marine flavobacterium Croceitalea dokdonensis DOKDO 023 that contains proton- and sodium-pumping rhodopsins.</title>
        <authorList>
            <person name="Kwon S.-K."/>
            <person name="Lee H.K."/>
            <person name="Kwak M.-J."/>
            <person name="Kim J.F."/>
        </authorList>
    </citation>
    <scope>NUCLEOTIDE SEQUENCE [LARGE SCALE GENOMIC DNA]</scope>
    <source>
        <strain evidence="6 7">DOKDO 023</strain>
    </source>
</reference>
<dbReference type="AlphaFoldDB" id="A0A0P7A3E0"/>
<dbReference type="Pfam" id="PF01734">
    <property type="entry name" value="Patatin"/>
    <property type="match status" value="1"/>
</dbReference>
<keyword evidence="1 4" id="KW-0378">Hydrolase</keyword>
<protein>
    <submittedName>
        <fullName evidence="6">Patatin</fullName>
    </submittedName>
</protein>
<evidence type="ECO:0000256" key="2">
    <source>
        <dbReference type="ARBA" id="ARBA00022963"/>
    </source>
</evidence>
<accession>A0A0P7A3E0</accession>
<dbReference type="PANTHER" id="PTHR14226:SF29">
    <property type="entry name" value="NEUROPATHY TARGET ESTERASE SWS"/>
    <property type="match status" value="1"/>
</dbReference>
<dbReference type="GO" id="GO:0016787">
    <property type="term" value="F:hydrolase activity"/>
    <property type="evidence" value="ECO:0007669"/>
    <property type="project" value="UniProtKB-UniRule"/>
</dbReference>
<dbReference type="GO" id="GO:0016042">
    <property type="term" value="P:lipid catabolic process"/>
    <property type="evidence" value="ECO:0007669"/>
    <property type="project" value="UniProtKB-UniRule"/>
</dbReference>
<evidence type="ECO:0000256" key="1">
    <source>
        <dbReference type="ARBA" id="ARBA00022801"/>
    </source>
</evidence>
<dbReference type="SUPFAM" id="SSF52151">
    <property type="entry name" value="FabD/lysophospholipase-like"/>
    <property type="match status" value="1"/>
</dbReference>
<name>A0A0P7A3E0_9FLAO</name>
<dbReference type="InterPro" id="IPR050301">
    <property type="entry name" value="NTE"/>
</dbReference>
<dbReference type="STRING" id="1300341.I595_2955"/>
<keyword evidence="3 4" id="KW-0443">Lipid metabolism</keyword>
<gene>
    <name evidence="6" type="ORF">I595_2955</name>
</gene>
<feature type="short sequence motif" description="GXGXXG" evidence="4">
    <location>
        <begin position="15"/>
        <end position="20"/>
    </location>
</feature>
<feature type="short sequence motif" description="GXSXG" evidence="4">
    <location>
        <begin position="42"/>
        <end position="46"/>
    </location>
</feature>
<feature type="domain" description="PNPLA" evidence="5">
    <location>
        <begin position="11"/>
        <end position="169"/>
    </location>
</feature>
<dbReference type="OrthoDB" id="9770965at2"/>
<dbReference type="InterPro" id="IPR016035">
    <property type="entry name" value="Acyl_Trfase/lysoPLipase"/>
</dbReference>
<evidence type="ECO:0000256" key="3">
    <source>
        <dbReference type="ARBA" id="ARBA00023098"/>
    </source>
</evidence>
<dbReference type="PANTHER" id="PTHR14226">
    <property type="entry name" value="NEUROPATHY TARGET ESTERASE/SWISS CHEESE D.MELANOGASTER"/>
    <property type="match status" value="1"/>
</dbReference>
<dbReference type="RefSeq" id="WP_054559951.1">
    <property type="nucleotide sequence ID" value="NZ_LDJX01000006.1"/>
</dbReference>
<dbReference type="Gene3D" id="3.40.1090.10">
    <property type="entry name" value="Cytosolic phospholipase A2 catalytic domain"/>
    <property type="match status" value="2"/>
</dbReference>
<evidence type="ECO:0000259" key="5">
    <source>
        <dbReference type="PROSITE" id="PS51635"/>
    </source>
</evidence>
<dbReference type="CDD" id="cd07205">
    <property type="entry name" value="Pat_PNPLA6_PNPLA7_NTE1_like"/>
    <property type="match status" value="1"/>
</dbReference>
<proteinExistence type="predicted"/>
<feature type="short sequence motif" description="DGA/G" evidence="4">
    <location>
        <begin position="156"/>
        <end position="158"/>
    </location>
</feature>
<comment type="caution">
    <text evidence="6">The sequence shown here is derived from an EMBL/GenBank/DDBJ whole genome shotgun (WGS) entry which is preliminary data.</text>
</comment>
<dbReference type="EMBL" id="LDJX01000006">
    <property type="protein sequence ID" value="KPM30976.1"/>
    <property type="molecule type" value="Genomic_DNA"/>
</dbReference>
<evidence type="ECO:0000313" key="6">
    <source>
        <dbReference type="EMBL" id="KPM30976.1"/>
    </source>
</evidence>
<dbReference type="PROSITE" id="PS51635">
    <property type="entry name" value="PNPLA"/>
    <property type="match status" value="1"/>
</dbReference>
<dbReference type="Proteomes" id="UP000050280">
    <property type="component" value="Unassembled WGS sequence"/>
</dbReference>